<dbReference type="GO" id="GO:0005524">
    <property type="term" value="F:ATP binding"/>
    <property type="evidence" value="ECO:0007669"/>
    <property type="project" value="UniProtKB-KW"/>
</dbReference>
<name>A0A502E7R0_9MYCO</name>
<gene>
    <name evidence="3" type="ORF">EAH80_15650</name>
</gene>
<feature type="domain" description="N-acetyltransferase" evidence="2">
    <location>
        <begin position="4"/>
        <end position="175"/>
    </location>
</feature>
<evidence type="ECO:0000256" key="1">
    <source>
        <dbReference type="RuleBase" id="RU003651"/>
    </source>
</evidence>
<sequence>MHPWRLRDFHDDDLDEVISIWEQNRLPGEPLPAFGVSEVVTGARCGQPCVVAVVGDQLVGMAGGLVQGDRAWITMVALGSRWRDRGLGSALLNELEQRLRTAGARRITAMLPPKASGTTALLNSGYDERTGLSYFEKIDHLGSADAGLLSALGAQVIPRGQWHAMAGMEAEKLVIENRIVLPLVEPSAAAEYGVSPPKAVILFGPPGTGKTSFAKAVAGRLGWPFVELLPSRLATPGVAMAGALRDAFAALADLDSVLVFIDEVEEIAGSRSGMPTDPAHGVTNELLKLIPAFRQHDNRLLVCTTNSVRSLDSAILRPGRFDYVIPVGPPDATARAAIWGRYLVSSGSIDITQLVDASAMFTPADIEFAARKGSQSAFEREIEFRRGDPARTEDYLAAIADTRPTLTDAMLAEFEEDIAHRTRL</sequence>
<dbReference type="CDD" id="cd04301">
    <property type="entry name" value="NAT_SF"/>
    <property type="match status" value="1"/>
</dbReference>
<dbReference type="Gene3D" id="3.40.50.300">
    <property type="entry name" value="P-loop containing nucleotide triphosphate hydrolases"/>
    <property type="match status" value="1"/>
</dbReference>
<dbReference type="SMART" id="SM00382">
    <property type="entry name" value="AAA"/>
    <property type="match status" value="1"/>
</dbReference>
<keyword evidence="3" id="KW-0808">Transferase</keyword>
<dbReference type="RefSeq" id="WP_140692489.1">
    <property type="nucleotide sequence ID" value="NZ_RCZG01000005.1"/>
</dbReference>
<evidence type="ECO:0000313" key="4">
    <source>
        <dbReference type="Proteomes" id="UP000320095"/>
    </source>
</evidence>
<dbReference type="InterPro" id="IPR016181">
    <property type="entry name" value="Acyl_CoA_acyltransferase"/>
</dbReference>
<dbReference type="InterPro" id="IPR003959">
    <property type="entry name" value="ATPase_AAA_core"/>
</dbReference>
<dbReference type="Gene3D" id="3.40.630.30">
    <property type="match status" value="1"/>
</dbReference>
<comment type="similarity">
    <text evidence="1">Belongs to the AAA ATPase family.</text>
</comment>
<evidence type="ECO:0000259" key="2">
    <source>
        <dbReference type="PROSITE" id="PS51186"/>
    </source>
</evidence>
<dbReference type="PROSITE" id="PS51186">
    <property type="entry name" value="GNAT"/>
    <property type="match status" value="1"/>
</dbReference>
<dbReference type="PANTHER" id="PTHR23077:SF199">
    <property type="entry name" value="AAA FAMILY ATPASE"/>
    <property type="match status" value="1"/>
</dbReference>
<keyword evidence="1" id="KW-0547">Nucleotide-binding</keyword>
<dbReference type="InterPro" id="IPR003960">
    <property type="entry name" value="ATPase_AAA_CS"/>
</dbReference>
<dbReference type="Pfam" id="PF00583">
    <property type="entry name" value="Acetyltransf_1"/>
    <property type="match status" value="1"/>
</dbReference>
<dbReference type="InterPro" id="IPR000182">
    <property type="entry name" value="GNAT_dom"/>
</dbReference>
<dbReference type="Pfam" id="PF00004">
    <property type="entry name" value="AAA"/>
    <property type="match status" value="1"/>
</dbReference>
<dbReference type="PROSITE" id="PS00674">
    <property type="entry name" value="AAA"/>
    <property type="match status" value="1"/>
</dbReference>
<dbReference type="GO" id="GO:0016747">
    <property type="term" value="F:acyltransferase activity, transferring groups other than amino-acyl groups"/>
    <property type="evidence" value="ECO:0007669"/>
    <property type="project" value="InterPro"/>
</dbReference>
<dbReference type="OrthoDB" id="9809379at2"/>
<keyword evidence="1" id="KW-0067">ATP-binding</keyword>
<accession>A0A502E7R0</accession>
<dbReference type="InterPro" id="IPR003593">
    <property type="entry name" value="AAA+_ATPase"/>
</dbReference>
<dbReference type="GO" id="GO:0016887">
    <property type="term" value="F:ATP hydrolysis activity"/>
    <property type="evidence" value="ECO:0007669"/>
    <property type="project" value="InterPro"/>
</dbReference>
<comment type="caution">
    <text evidence="3">The sequence shown here is derived from an EMBL/GenBank/DDBJ whole genome shotgun (WGS) entry which is preliminary data.</text>
</comment>
<dbReference type="SUPFAM" id="SSF55729">
    <property type="entry name" value="Acyl-CoA N-acyltransferases (Nat)"/>
    <property type="match status" value="1"/>
</dbReference>
<proteinExistence type="inferred from homology"/>
<dbReference type="SUPFAM" id="SSF52540">
    <property type="entry name" value="P-loop containing nucleoside triphosphate hydrolases"/>
    <property type="match status" value="1"/>
</dbReference>
<dbReference type="InterPro" id="IPR050168">
    <property type="entry name" value="AAA_ATPase_domain"/>
</dbReference>
<dbReference type="InterPro" id="IPR027417">
    <property type="entry name" value="P-loop_NTPase"/>
</dbReference>
<dbReference type="Proteomes" id="UP000320095">
    <property type="component" value="Unassembled WGS sequence"/>
</dbReference>
<dbReference type="AlphaFoldDB" id="A0A502E7R0"/>
<protein>
    <submittedName>
        <fullName evidence="3">GNAT family N-acetyltransferase</fullName>
    </submittedName>
</protein>
<organism evidence="3 4">
    <name type="scientific">Mycolicibacterium hodleri</name>
    <dbReference type="NCBI Taxonomy" id="49897"/>
    <lineage>
        <taxon>Bacteria</taxon>
        <taxon>Bacillati</taxon>
        <taxon>Actinomycetota</taxon>
        <taxon>Actinomycetes</taxon>
        <taxon>Mycobacteriales</taxon>
        <taxon>Mycobacteriaceae</taxon>
        <taxon>Mycolicibacterium</taxon>
    </lineage>
</organism>
<dbReference type="EMBL" id="RCZG01000005">
    <property type="protein sequence ID" value="TPG33683.1"/>
    <property type="molecule type" value="Genomic_DNA"/>
</dbReference>
<dbReference type="PANTHER" id="PTHR23077">
    <property type="entry name" value="AAA-FAMILY ATPASE"/>
    <property type="match status" value="1"/>
</dbReference>
<dbReference type="CDD" id="cd19481">
    <property type="entry name" value="RecA-like_protease"/>
    <property type="match status" value="1"/>
</dbReference>
<evidence type="ECO:0000313" key="3">
    <source>
        <dbReference type="EMBL" id="TPG33683.1"/>
    </source>
</evidence>
<reference evidence="3 4" key="1">
    <citation type="journal article" date="2019" name="Environ. Microbiol.">
        <title>Species interactions and distinct microbial communities in high Arctic permafrost affected cryosols are associated with the CH4 and CO2 gas fluxes.</title>
        <authorList>
            <person name="Altshuler I."/>
            <person name="Hamel J."/>
            <person name="Turney S."/>
            <person name="Magnuson E."/>
            <person name="Levesque R."/>
            <person name="Greer C."/>
            <person name="Whyte L.G."/>
        </authorList>
    </citation>
    <scope>NUCLEOTIDE SEQUENCE [LARGE SCALE GENOMIC DNA]</scope>
    <source>
        <strain evidence="3 4">S5.20</strain>
    </source>
</reference>
<keyword evidence="4" id="KW-1185">Reference proteome</keyword>